<accession>A0ABT2ISH6</accession>
<proteinExistence type="predicted"/>
<name>A0ABT2ISH6_9FLAO</name>
<comment type="caution">
    <text evidence="1">The sequence shown here is derived from an EMBL/GenBank/DDBJ whole genome shotgun (WGS) entry which is preliminary data.</text>
</comment>
<evidence type="ECO:0000313" key="1">
    <source>
        <dbReference type="EMBL" id="MCT2561784.1"/>
    </source>
</evidence>
<reference evidence="1 2" key="1">
    <citation type="submission" date="2022-09" db="EMBL/GenBank/DDBJ databases">
        <title>Chryseobacterium oleae sp.nov., isolated from the inter-root soil of Pyrola calliantha H. Andr. in Tibet.</title>
        <authorList>
            <person name="Li Z."/>
        </authorList>
    </citation>
    <scope>NUCLEOTIDE SEQUENCE [LARGE SCALE GENOMIC DNA]</scope>
    <source>
        <strain evidence="2">pc1-10</strain>
    </source>
</reference>
<dbReference type="Proteomes" id="UP001525566">
    <property type="component" value="Unassembled WGS sequence"/>
</dbReference>
<dbReference type="RefSeq" id="WP_259838035.1">
    <property type="nucleotide sequence ID" value="NZ_JAOAMU010000002.1"/>
</dbReference>
<protein>
    <submittedName>
        <fullName evidence="1">Uncharacterized protein</fullName>
    </submittedName>
</protein>
<dbReference type="EMBL" id="JAOAMU010000002">
    <property type="protein sequence ID" value="MCT2561784.1"/>
    <property type="molecule type" value="Genomic_DNA"/>
</dbReference>
<gene>
    <name evidence="1" type="ORF">N0B48_07805</name>
</gene>
<sequence length="304" mass="35679">MKEILELLGVDKRVQDISLGNIHLFREYSGWESYGSDEVNSKRNHPHPPLFIPIIIDYDATPISFGITKHWFTDREMCYSYMDFAAQFENAEIARTSDQLIDRLIFEYFVDVIEGDEIDVNSKLTVLKKLAAEYSFEDIKRISRLNSTEQVQILASFKEKEPLWLYSNSNINEYTGSFPSTVDLINVNGLSSGAYFEISHKEWIGYFSEKKGFSFFRKQQKYKPLENIPQWLRPNSDKSELFEEYMGKREFNKAWLIINGPGFNPIEVGERLQRLKKVSQDKAYHLWADLWCAKYGRMDSFIFI</sequence>
<keyword evidence="2" id="KW-1185">Reference proteome</keyword>
<organism evidence="1 2">
    <name type="scientific">Chryseobacterium herbae</name>
    <dbReference type="NCBI Taxonomy" id="2976476"/>
    <lineage>
        <taxon>Bacteria</taxon>
        <taxon>Pseudomonadati</taxon>
        <taxon>Bacteroidota</taxon>
        <taxon>Flavobacteriia</taxon>
        <taxon>Flavobacteriales</taxon>
        <taxon>Weeksellaceae</taxon>
        <taxon>Chryseobacterium group</taxon>
        <taxon>Chryseobacterium</taxon>
    </lineage>
</organism>
<evidence type="ECO:0000313" key="2">
    <source>
        <dbReference type="Proteomes" id="UP001525566"/>
    </source>
</evidence>